<dbReference type="Proteomes" id="UP000011115">
    <property type="component" value="Unassembled WGS sequence"/>
</dbReference>
<reference evidence="2" key="1">
    <citation type="journal article" date="2011" name="Nature">
        <title>Genome sequence and analysis of the tuber crop potato.</title>
        <authorList>
            <consortium name="The Potato Genome Sequencing Consortium"/>
        </authorList>
    </citation>
    <scope>NUCLEOTIDE SEQUENCE [LARGE SCALE GENOMIC DNA]</scope>
    <source>
        <strain evidence="2">cv. DM1-3 516 R44</strain>
    </source>
</reference>
<dbReference type="InParanoid" id="M1DLN6"/>
<dbReference type="HOGENOM" id="CLU_1819270_0_0_1"/>
<evidence type="ECO:0000313" key="1">
    <source>
        <dbReference type="EnsemblPlants" id="PGSC0003DMT400090995"/>
    </source>
</evidence>
<dbReference type="EnsemblPlants" id="PGSC0003DMT400090995">
    <property type="protein sequence ID" value="PGSC0003DMT400090995"/>
    <property type="gene ID" value="PGSC0003DMG400040566"/>
</dbReference>
<dbReference type="PaxDb" id="4113-PGSC0003DMT400090995"/>
<protein>
    <submittedName>
        <fullName evidence="1">Uncharacterized protein</fullName>
    </submittedName>
</protein>
<keyword evidence="2" id="KW-1185">Reference proteome</keyword>
<name>M1DLN6_SOLTU</name>
<dbReference type="Gramene" id="PGSC0003DMT400090995">
    <property type="protein sequence ID" value="PGSC0003DMT400090995"/>
    <property type="gene ID" value="PGSC0003DMG400040566"/>
</dbReference>
<reference evidence="1" key="2">
    <citation type="submission" date="2015-06" db="UniProtKB">
        <authorList>
            <consortium name="EnsemblPlants"/>
        </authorList>
    </citation>
    <scope>IDENTIFICATION</scope>
    <source>
        <strain evidence="1">DM1-3 516 R44</strain>
    </source>
</reference>
<dbReference type="AlphaFoldDB" id="M1DLN6"/>
<sequence>MLVFTQQSNEATGVGKEPLSCDEYSDGIWHTHVRSSGTGTGKWTMTDQSMAIDDGSSTCRKKVVLQLLTAYMNLLGNIRSGRKTRWKQNSFLTWISTLSKSSFTQLQYIMKFFCIDDEQFSLVVTHLRDRGFCKMFVHMARK</sequence>
<organism evidence="1 2">
    <name type="scientific">Solanum tuberosum</name>
    <name type="common">Potato</name>
    <dbReference type="NCBI Taxonomy" id="4113"/>
    <lineage>
        <taxon>Eukaryota</taxon>
        <taxon>Viridiplantae</taxon>
        <taxon>Streptophyta</taxon>
        <taxon>Embryophyta</taxon>
        <taxon>Tracheophyta</taxon>
        <taxon>Spermatophyta</taxon>
        <taxon>Magnoliopsida</taxon>
        <taxon>eudicotyledons</taxon>
        <taxon>Gunneridae</taxon>
        <taxon>Pentapetalae</taxon>
        <taxon>asterids</taxon>
        <taxon>lamiids</taxon>
        <taxon>Solanales</taxon>
        <taxon>Solanaceae</taxon>
        <taxon>Solanoideae</taxon>
        <taxon>Solaneae</taxon>
        <taxon>Solanum</taxon>
    </lineage>
</organism>
<proteinExistence type="predicted"/>
<evidence type="ECO:0000313" key="2">
    <source>
        <dbReference type="Proteomes" id="UP000011115"/>
    </source>
</evidence>
<accession>M1DLN6</accession>